<dbReference type="EMBL" id="JBCLVG010000001">
    <property type="protein sequence ID" value="MEN1945554.1"/>
    <property type="molecule type" value="Genomic_DNA"/>
</dbReference>
<accession>A0ABU9W0P4</accession>
<feature type="compositionally biased region" description="Basic and acidic residues" evidence="1">
    <location>
        <begin position="315"/>
        <end position="335"/>
    </location>
</feature>
<reference evidence="2 3" key="1">
    <citation type="submission" date="2024-03" db="EMBL/GenBank/DDBJ databases">
        <title>YIM 134122 draft genome.</title>
        <authorList>
            <person name="Zuo S."/>
            <person name="Xiong L."/>
        </authorList>
    </citation>
    <scope>NUCLEOTIDE SEQUENCE [LARGE SCALE GENOMIC DNA]</scope>
    <source>
        <strain evidence="2 3">YIM 134122</strain>
    </source>
</reference>
<evidence type="ECO:0000256" key="1">
    <source>
        <dbReference type="SAM" id="MobiDB-lite"/>
    </source>
</evidence>
<keyword evidence="3" id="KW-1185">Reference proteome</keyword>
<organism evidence="2 3">
    <name type="scientific">Leifsonia stereocauli</name>
    <dbReference type="NCBI Taxonomy" id="3134136"/>
    <lineage>
        <taxon>Bacteria</taxon>
        <taxon>Bacillati</taxon>
        <taxon>Actinomycetota</taxon>
        <taxon>Actinomycetes</taxon>
        <taxon>Micrococcales</taxon>
        <taxon>Microbacteriaceae</taxon>
        <taxon>Leifsonia</taxon>
    </lineage>
</organism>
<evidence type="ECO:0000313" key="3">
    <source>
        <dbReference type="Proteomes" id="UP001425155"/>
    </source>
</evidence>
<evidence type="ECO:0000313" key="2">
    <source>
        <dbReference type="EMBL" id="MEN1945554.1"/>
    </source>
</evidence>
<feature type="compositionally biased region" description="Basic residues" evidence="1">
    <location>
        <begin position="368"/>
        <end position="390"/>
    </location>
</feature>
<feature type="region of interest" description="Disordered" evidence="1">
    <location>
        <begin position="315"/>
        <end position="390"/>
    </location>
</feature>
<protein>
    <submittedName>
        <fullName evidence="2">Uncharacterized protein</fullName>
    </submittedName>
</protein>
<feature type="region of interest" description="Disordered" evidence="1">
    <location>
        <begin position="112"/>
        <end position="158"/>
    </location>
</feature>
<feature type="compositionally biased region" description="Gly residues" evidence="1">
    <location>
        <begin position="353"/>
        <end position="364"/>
    </location>
</feature>
<comment type="caution">
    <text evidence="2">The sequence shown here is derived from an EMBL/GenBank/DDBJ whole genome shotgun (WGS) entry which is preliminary data.</text>
</comment>
<name>A0ABU9W0P4_9MICO</name>
<gene>
    <name evidence="2" type="ORF">WJX64_03255</name>
</gene>
<proteinExistence type="predicted"/>
<sequence>MGDLGPRFRFHQPGRLGRVDQGRWDQPVPVVLVAGDLPTLIVDAEVTPAAQQDAVGDVGVAVVAFPMPDVMHFRPGGWSVAVGFQTSAVADADREALRSIEQSFVTAEVQRLPGRTEQHGQVAGAQPPFDGRQGDSAGVTLDGSEPGPGAQRLLVDDDPHRRGLRIEEAHRVDGCASPDQLDESFGSVAFPDGPVDERIPDRCCPEGTLLRVGLPAWVGQLVVDALQQGTVLRVQGVLTPVHAVGADPLPPVLLVPQCSLPDSDPGGVDEVSGCTGGVARFGHMHPVGAIRPEQLGEQCSQGRFEVVGGDRVGDLAETGLDHIGHSHGEPPRSDQDGQSGVPGGLDRRHHGGEVGVGVAGGGKVTSGIRHRDHLTHPRQRARFSLRRPRQ</sequence>
<dbReference type="Proteomes" id="UP001425155">
    <property type="component" value="Unassembled WGS sequence"/>
</dbReference>